<dbReference type="PATRIC" id="fig|1384056.3.peg.1895"/>
<dbReference type="Proteomes" id="UP000029393">
    <property type="component" value="Unassembled WGS sequence"/>
</dbReference>
<evidence type="ECO:0000313" key="3">
    <source>
        <dbReference type="Proteomes" id="UP000029393"/>
    </source>
</evidence>
<keyword evidence="3" id="KW-1185">Reference proteome</keyword>
<organism evidence="2 3">
    <name type="scientific">Arenimonas metalli CF5-1</name>
    <dbReference type="NCBI Taxonomy" id="1384056"/>
    <lineage>
        <taxon>Bacteria</taxon>
        <taxon>Pseudomonadati</taxon>
        <taxon>Pseudomonadota</taxon>
        <taxon>Gammaproteobacteria</taxon>
        <taxon>Lysobacterales</taxon>
        <taxon>Lysobacteraceae</taxon>
        <taxon>Arenimonas</taxon>
    </lineage>
</organism>
<protein>
    <recommendedName>
        <fullName evidence="1">Cell wall hydrolase SleB domain-containing protein</fullName>
    </recommendedName>
</protein>
<dbReference type="EMBL" id="AVCK01000029">
    <property type="protein sequence ID" value="KFN45414.1"/>
    <property type="molecule type" value="Genomic_DNA"/>
</dbReference>
<accession>A0A091B3I3</accession>
<dbReference type="AlphaFoldDB" id="A0A091B3I3"/>
<dbReference type="RefSeq" id="WP_084590744.1">
    <property type="nucleotide sequence ID" value="NZ_AVCK01000029.1"/>
</dbReference>
<dbReference type="STRING" id="1384056.N787_12845"/>
<dbReference type="InterPro" id="IPR042047">
    <property type="entry name" value="SleB_dom1"/>
</dbReference>
<dbReference type="GO" id="GO:0016787">
    <property type="term" value="F:hydrolase activity"/>
    <property type="evidence" value="ECO:0007669"/>
    <property type="project" value="InterPro"/>
</dbReference>
<proteinExistence type="predicted"/>
<reference evidence="2 3" key="1">
    <citation type="submission" date="2013-09" db="EMBL/GenBank/DDBJ databases">
        <title>Genome sequencing of Arenimonas metalli.</title>
        <authorList>
            <person name="Chen F."/>
            <person name="Wang G."/>
        </authorList>
    </citation>
    <scope>NUCLEOTIDE SEQUENCE [LARGE SCALE GENOMIC DNA]</scope>
    <source>
        <strain evidence="2 3">CF5-1</strain>
    </source>
</reference>
<dbReference type="eggNOG" id="COG3773">
    <property type="taxonomic scope" value="Bacteria"/>
</dbReference>
<gene>
    <name evidence="2" type="ORF">N787_12845</name>
</gene>
<feature type="domain" description="Cell wall hydrolase SleB" evidence="1">
    <location>
        <begin position="34"/>
        <end position="142"/>
    </location>
</feature>
<dbReference type="InterPro" id="IPR011105">
    <property type="entry name" value="Cell_wall_hydrolase_SleB"/>
</dbReference>
<dbReference type="Gene3D" id="1.10.10.2520">
    <property type="entry name" value="Cell wall hydrolase SleB, domain 1"/>
    <property type="match status" value="1"/>
</dbReference>
<evidence type="ECO:0000259" key="1">
    <source>
        <dbReference type="Pfam" id="PF07486"/>
    </source>
</evidence>
<dbReference type="OrthoDB" id="5952809at2"/>
<dbReference type="Pfam" id="PF07486">
    <property type="entry name" value="Hydrolase_2"/>
    <property type="match status" value="1"/>
</dbReference>
<evidence type="ECO:0000313" key="2">
    <source>
        <dbReference type="EMBL" id="KFN45414.1"/>
    </source>
</evidence>
<sequence>MKLSFILWLAQVLPQPAADPLCLATTVYLEARNQSELGQRAVAEVALRRRDSGRWGESVCEVVTARKQFAPTIVHPGLRMRNLEAWEKAVQVAFEAQHDWRQPAGQRNEVVPGASHFAALDLANPAWATAPRVATIGDHTFFRVQRLTPPTVTMSVPTAAAPAGPHASQRLAP</sequence>
<name>A0A091B3I3_9GAMM</name>
<comment type="caution">
    <text evidence="2">The sequence shown here is derived from an EMBL/GenBank/DDBJ whole genome shotgun (WGS) entry which is preliminary data.</text>
</comment>